<dbReference type="InterPro" id="IPR029065">
    <property type="entry name" value="Enolase_C-like"/>
</dbReference>
<dbReference type="SFLD" id="SFLDG00180">
    <property type="entry name" value="muconate_cycloisomerase"/>
    <property type="match status" value="1"/>
</dbReference>
<dbReference type="Pfam" id="PF02746">
    <property type="entry name" value="MR_MLE_N"/>
    <property type="match status" value="1"/>
</dbReference>
<comment type="similarity">
    <text evidence="1 7">Belongs to the mandelate racemase/muconate lactonizing enzyme family.</text>
</comment>
<protein>
    <recommendedName>
        <fullName evidence="7">Dipeptide epimerase</fullName>
        <ecNumber evidence="7">5.1.1.-</ecNumber>
    </recommendedName>
</protein>
<feature type="active site" description="Proton acceptor; specific for (R)-substrate epimerization" evidence="5">
    <location>
        <position position="154"/>
    </location>
</feature>
<dbReference type="InterPro" id="IPR013341">
    <property type="entry name" value="Mandelate_racemase_N_dom"/>
</dbReference>
<dbReference type="AlphaFoldDB" id="A0A7K1XTE6"/>
<feature type="domain" description="Mandelate racemase/muconate lactonizing enzyme C-terminal" evidence="8">
    <location>
        <begin position="135"/>
        <end position="226"/>
    </location>
</feature>
<evidence type="ECO:0000256" key="4">
    <source>
        <dbReference type="ARBA" id="ARBA00023235"/>
    </source>
</evidence>
<evidence type="ECO:0000256" key="5">
    <source>
        <dbReference type="PIRSR" id="PIRSR634603-1"/>
    </source>
</evidence>
<dbReference type="Pfam" id="PF13378">
    <property type="entry name" value="MR_MLE_C"/>
    <property type="match status" value="1"/>
</dbReference>
<keyword evidence="4 7" id="KW-0413">Isomerase</keyword>
<organism evidence="9 10">
    <name type="scientific">Hufsiella ginkgonis</name>
    <dbReference type="NCBI Taxonomy" id="2695274"/>
    <lineage>
        <taxon>Bacteria</taxon>
        <taxon>Pseudomonadati</taxon>
        <taxon>Bacteroidota</taxon>
        <taxon>Sphingobacteriia</taxon>
        <taxon>Sphingobacteriales</taxon>
        <taxon>Sphingobacteriaceae</taxon>
        <taxon>Hufsiella</taxon>
    </lineage>
</organism>
<dbReference type="SUPFAM" id="SSF51604">
    <property type="entry name" value="Enolase C-terminal domain-like"/>
    <property type="match status" value="1"/>
</dbReference>
<gene>
    <name evidence="9" type="ORF">GS398_02735</name>
</gene>
<dbReference type="InterPro" id="IPR034593">
    <property type="entry name" value="DgoD-like"/>
</dbReference>
<dbReference type="Gene3D" id="3.30.390.10">
    <property type="entry name" value="Enolase-like, N-terminal domain"/>
    <property type="match status" value="1"/>
</dbReference>
<dbReference type="RefSeq" id="WP_160905191.1">
    <property type="nucleotide sequence ID" value="NZ_WVHS01000001.1"/>
</dbReference>
<evidence type="ECO:0000256" key="6">
    <source>
        <dbReference type="PIRSR" id="PIRSR634603-3"/>
    </source>
</evidence>
<dbReference type="PANTHER" id="PTHR48080">
    <property type="entry name" value="D-GALACTONATE DEHYDRATASE-RELATED"/>
    <property type="match status" value="1"/>
</dbReference>
<evidence type="ECO:0000256" key="3">
    <source>
        <dbReference type="ARBA" id="ARBA00022842"/>
    </source>
</evidence>
<dbReference type="InterPro" id="IPR029017">
    <property type="entry name" value="Enolase-like_N"/>
</dbReference>
<dbReference type="InterPro" id="IPR034603">
    <property type="entry name" value="Dipeptide_epimerase"/>
</dbReference>
<comment type="cofactor">
    <cofactor evidence="6 7">
        <name>Mg(2+)</name>
        <dbReference type="ChEBI" id="CHEBI:18420"/>
    </cofactor>
    <text evidence="6 7">Binds 1 Mg(2+) ion per subunit.</text>
</comment>
<evidence type="ECO:0000259" key="8">
    <source>
        <dbReference type="SMART" id="SM00922"/>
    </source>
</evidence>
<dbReference type="SUPFAM" id="SSF54826">
    <property type="entry name" value="Enolase N-terminal domain-like"/>
    <property type="match status" value="1"/>
</dbReference>
<comment type="caution">
    <text evidence="9">The sequence shown here is derived from an EMBL/GenBank/DDBJ whole genome shotgun (WGS) entry which is preliminary data.</text>
</comment>
<feature type="binding site" evidence="6">
    <location>
        <position position="205"/>
    </location>
    <ligand>
        <name>Mg(2+)</name>
        <dbReference type="ChEBI" id="CHEBI:18420"/>
    </ligand>
</feature>
<evidence type="ECO:0000313" key="9">
    <source>
        <dbReference type="EMBL" id="MXV14200.1"/>
    </source>
</evidence>
<dbReference type="Gene3D" id="3.20.20.120">
    <property type="entry name" value="Enolase-like C-terminal domain"/>
    <property type="match status" value="1"/>
</dbReference>
<dbReference type="SMART" id="SM00922">
    <property type="entry name" value="MR_MLE"/>
    <property type="match status" value="1"/>
</dbReference>
<reference evidence="9 10" key="1">
    <citation type="submission" date="2019-11" db="EMBL/GenBank/DDBJ databases">
        <title>Pedobacter sp. HMF7056 Genome sequencing and assembly.</title>
        <authorList>
            <person name="Kang H."/>
            <person name="Kim H."/>
            <person name="Joh K."/>
        </authorList>
    </citation>
    <scope>NUCLEOTIDE SEQUENCE [LARGE SCALE GENOMIC DNA]</scope>
    <source>
        <strain evidence="9 10">HMF7056</strain>
    </source>
</reference>
<accession>A0A7K1XTE6</accession>
<keyword evidence="10" id="KW-1185">Reference proteome</keyword>
<dbReference type="PANTHER" id="PTHR48080:SF3">
    <property type="entry name" value="ENOLASE SUPERFAMILY MEMBER DDB_G0284701"/>
    <property type="match status" value="1"/>
</dbReference>
<dbReference type="InterPro" id="IPR036849">
    <property type="entry name" value="Enolase-like_C_sf"/>
</dbReference>
<dbReference type="EMBL" id="WVHS01000001">
    <property type="protein sequence ID" value="MXV14200.1"/>
    <property type="molecule type" value="Genomic_DNA"/>
</dbReference>
<proteinExistence type="inferred from homology"/>
<sequence length="341" mass="37140">MKLSFSPFELELKYPFTISRFSRTSTPIMLVKLSHEGCTGLGEASMVPYMGENMETATGFLNKIDLSAIKYPFDHAEINAYLDSIAPGNPAVKAAVDIACYDLRGKLENKPCYTYFDADPANMPVTSITIGIDTPELVLKKVHDAEAGKVIKIKLGRDNDEELIRTIRQATDKPLYADANQGWMDPQEGLDKVYWLQEQGVVLIEQPMARDNRDGNAWITARSPIPIIGDEAVQRLGDVTAASGIYHGINMKLMKSGGLYEGHLMIKKATELGMQVLIGCMSETSIGTLAGAALAPLCHWADLDGPFLTSNNPYPAPPFSEGKWELSAAPGLGVAENSPKT</sequence>
<dbReference type="EC" id="5.1.1.-" evidence="7"/>
<feature type="binding site" evidence="6">
    <location>
        <position position="178"/>
    </location>
    <ligand>
        <name>Mg(2+)</name>
        <dbReference type="ChEBI" id="CHEBI:18420"/>
    </ligand>
</feature>
<feature type="active site" description="Proton acceptor; specific for (S)-substrate epimerization" evidence="5">
    <location>
        <position position="252"/>
    </location>
</feature>
<dbReference type="GO" id="GO:0000287">
    <property type="term" value="F:magnesium ion binding"/>
    <property type="evidence" value="ECO:0007669"/>
    <property type="project" value="UniProtKB-ARBA"/>
</dbReference>
<evidence type="ECO:0000256" key="2">
    <source>
        <dbReference type="ARBA" id="ARBA00022723"/>
    </source>
</evidence>
<evidence type="ECO:0000313" key="10">
    <source>
        <dbReference type="Proteomes" id="UP000451233"/>
    </source>
</evidence>
<dbReference type="InterPro" id="IPR013342">
    <property type="entry name" value="Mandelate_racemase_C"/>
</dbReference>
<keyword evidence="3 6" id="KW-0460">Magnesium</keyword>
<evidence type="ECO:0000256" key="7">
    <source>
        <dbReference type="RuleBase" id="RU366006"/>
    </source>
</evidence>
<feature type="binding site" evidence="6">
    <location>
        <position position="230"/>
    </location>
    <ligand>
        <name>Mg(2+)</name>
        <dbReference type="ChEBI" id="CHEBI:18420"/>
    </ligand>
</feature>
<evidence type="ECO:0000256" key="1">
    <source>
        <dbReference type="ARBA" id="ARBA00008031"/>
    </source>
</evidence>
<dbReference type="GO" id="GO:0016855">
    <property type="term" value="F:racemase and epimerase activity, acting on amino acids and derivatives"/>
    <property type="evidence" value="ECO:0007669"/>
    <property type="project" value="UniProtKB-UniRule"/>
</dbReference>
<dbReference type="SFLD" id="SFLDS00001">
    <property type="entry name" value="Enolase"/>
    <property type="match status" value="1"/>
</dbReference>
<dbReference type="CDD" id="cd03319">
    <property type="entry name" value="L-Ala-DL-Glu_epimerase"/>
    <property type="match status" value="1"/>
</dbReference>
<keyword evidence="2 6" id="KW-0479">Metal-binding</keyword>
<name>A0A7K1XTE6_9SPHI</name>
<dbReference type="Proteomes" id="UP000451233">
    <property type="component" value="Unassembled WGS sequence"/>
</dbReference>